<organism evidence="13 14">
    <name type="scientific">Vitis vinifera</name>
    <name type="common">Grape</name>
    <dbReference type="NCBI Taxonomy" id="29760"/>
    <lineage>
        <taxon>Eukaryota</taxon>
        <taxon>Viridiplantae</taxon>
        <taxon>Streptophyta</taxon>
        <taxon>Embryophyta</taxon>
        <taxon>Tracheophyta</taxon>
        <taxon>Spermatophyta</taxon>
        <taxon>Magnoliopsida</taxon>
        <taxon>eudicotyledons</taxon>
        <taxon>Gunneridae</taxon>
        <taxon>Pentapetalae</taxon>
        <taxon>rosids</taxon>
        <taxon>Vitales</taxon>
        <taxon>Vitaceae</taxon>
        <taxon>Viteae</taxon>
        <taxon>Vitis</taxon>
    </lineage>
</organism>
<dbReference type="SMART" id="SM00473">
    <property type="entry name" value="PAN_AP"/>
    <property type="match status" value="1"/>
</dbReference>
<feature type="domain" description="Apple" evidence="12">
    <location>
        <begin position="29"/>
        <end position="109"/>
    </location>
</feature>
<dbReference type="InterPro" id="IPR008271">
    <property type="entry name" value="Ser/Thr_kinase_AS"/>
</dbReference>
<keyword evidence="8 13" id="KW-0675">Receptor</keyword>
<dbReference type="Pfam" id="PF08276">
    <property type="entry name" value="PAN_2"/>
    <property type="match status" value="1"/>
</dbReference>
<name>A0A438I405_VITVI</name>
<dbReference type="AlphaFoldDB" id="A0A438I405"/>
<dbReference type="PANTHER" id="PTHR32444:SF183">
    <property type="entry name" value="APPLE DOMAIN-CONTAINING PROTEIN"/>
    <property type="match status" value="1"/>
</dbReference>
<dbReference type="SUPFAM" id="SSF56112">
    <property type="entry name" value="Protein kinase-like (PK-like)"/>
    <property type="match status" value="1"/>
</dbReference>
<proteinExistence type="predicted"/>
<dbReference type="PROSITE" id="PS00108">
    <property type="entry name" value="PROTEIN_KINASE_ST"/>
    <property type="match status" value="1"/>
</dbReference>
<evidence type="ECO:0000256" key="7">
    <source>
        <dbReference type="ARBA" id="ARBA00022840"/>
    </source>
</evidence>
<dbReference type="SMART" id="SM00220">
    <property type="entry name" value="S_TKc"/>
    <property type="match status" value="1"/>
</dbReference>
<dbReference type="GO" id="GO:0004674">
    <property type="term" value="F:protein serine/threonine kinase activity"/>
    <property type="evidence" value="ECO:0007669"/>
    <property type="project" value="UniProtKB-KW"/>
</dbReference>
<keyword evidence="3" id="KW-0597">Phosphoprotein</keyword>
<dbReference type="EMBL" id="QGNW01000145">
    <property type="protein sequence ID" value="RVW91439.1"/>
    <property type="molecule type" value="Genomic_DNA"/>
</dbReference>
<evidence type="ECO:0000256" key="10">
    <source>
        <dbReference type="ARBA" id="ARBA00048679"/>
    </source>
</evidence>
<dbReference type="CDD" id="cd01098">
    <property type="entry name" value="PAN_AP_plant"/>
    <property type="match status" value="1"/>
</dbReference>
<evidence type="ECO:0000259" key="11">
    <source>
        <dbReference type="PROSITE" id="PS50011"/>
    </source>
</evidence>
<evidence type="ECO:0000256" key="8">
    <source>
        <dbReference type="ARBA" id="ARBA00023170"/>
    </source>
</evidence>
<dbReference type="Pfam" id="PF01453">
    <property type="entry name" value="B_lectin"/>
    <property type="match status" value="1"/>
</dbReference>
<protein>
    <recommendedName>
        <fullName evidence="1">non-specific serine/threonine protein kinase</fullName>
        <ecNumber evidence="1">2.7.11.1</ecNumber>
    </recommendedName>
</protein>
<evidence type="ECO:0000313" key="14">
    <source>
        <dbReference type="Proteomes" id="UP000288805"/>
    </source>
</evidence>
<dbReference type="FunFam" id="3.50.4.10:FF:000002">
    <property type="entry name" value="G-type lectin S-receptor-like serine/threonine-protein kinase"/>
    <property type="match status" value="1"/>
</dbReference>
<dbReference type="PANTHER" id="PTHR32444">
    <property type="entry name" value="BULB-TYPE LECTIN DOMAIN-CONTAINING PROTEIN"/>
    <property type="match status" value="1"/>
</dbReference>
<evidence type="ECO:0000256" key="6">
    <source>
        <dbReference type="ARBA" id="ARBA00022777"/>
    </source>
</evidence>
<evidence type="ECO:0000256" key="4">
    <source>
        <dbReference type="ARBA" id="ARBA00022679"/>
    </source>
</evidence>
<dbReference type="InterPro" id="IPR001480">
    <property type="entry name" value="Bulb-type_lectin_dom"/>
</dbReference>
<dbReference type="PROSITE" id="PS50011">
    <property type="entry name" value="PROTEIN_KINASE_DOM"/>
    <property type="match status" value="1"/>
</dbReference>
<evidence type="ECO:0000256" key="5">
    <source>
        <dbReference type="ARBA" id="ARBA00022741"/>
    </source>
</evidence>
<keyword evidence="5" id="KW-0547">Nucleotide-binding</keyword>
<evidence type="ECO:0000313" key="13">
    <source>
        <dbReference type="EMBL" id="RVW91439.1"/>
    </source>
</evidence>
<evidence type="ECO:0000259" key="12">
    <source>
        <dbReference type="PROSITE" id="PS50948"/>
    </source>
</evidence>
<comment type="caution">
    <text evidence="13">The sequence shown here is derived from an EMBL/GenBank/DDBJ whole genome shotgun (WGS) entry which is preliminary data.</text>
</comment>
<evidence type="ECO:0000256" key="2">
    <source>
        <dbReference type="ARBA" id="ARBA00022527"/>
    </source>
</evidence>
<evidence type="ECO:0000256" key="1">
    <source>
        <dbReference type="ARBA" id="ARBA00012513"/>
    </source>
</evidence>
<dbReference type="Gene3D" id="3.30.200.20">
    <property type="entry name" value="Phosphorylase Kinase, domain 1"/>
    <property type="match status" value="1"/>
</dbReference>
<dbReference type="GO" id="GO:0030246">
    <property type="term" value="F:carbohydrate binding"/>
    <property type="evidence" value="ECO:0007669"/>
    <property type="project" value="UniProtKB-KW"/>
</dbReference>
<evidence type="ECO:0000256" key="3">
    <source>
        <dbReference type="ARBA" id="ARBA00022553"/>
    </source>
</evidence>
<comment type="catalytic activity">
    <reaction evidence="10">
        <text>L-seryl-[protein] + ATP = O-phospho-L-seryl-[protein] + ADP + H(+)</text>
        <dbReference type="Rhea" id="RHEA:17989"/>
        <dbReference type="Rhea" id="RHEA-COMP:9863"/>
        <dbReference type="Rhea" id="RHEA-COMP:11604"/>
        <dbReference type="ChEBI" id="CHEBI:15378"/>
        <dbReference type="ChEBI" id="CHEBI:29999"/>
        <dbReference type="ChEBI" id="CHEBI:30616"/>
        <dbReference type="ChEBI" id="CHEBI:83421"/>
        <dbReference type="ChEBI" id="CHEBI:456216"/>
        <dbReference type="EC" id="2.7.11.1"/>
    </reaction>
</comment>
<dbReference type="PROSITE" id="PS50948">
    <property type="entry name" value="PAN"/>
    <property type="match status" value="1"/>
</dbReference>
<sequence length="400" mass="45276">MEGFRPKFQSNWDMADWSNGCVRSTPLDCHKGDRFVKLSGVKLPDTQNSWFSESINLKECASLCLRNCSCTAYANSDIREGSGCLLWFGDLIDIRDFTQNGQEFYVRMAASESGYMEHNTEGGETNEGREHLEIPLFDLDTLLNTTNNFSSDNKLGDGGFGPVYKAKLQERQEITVKMMLKTSRQGLEEFKNEDQMRSVVLDWPKRFHIINGIARGLLYLHQDSRLGIIHRDLKAENILLDNEMNPKISDFGRVRSFGGNEIEANTTRVAGTLKVSMETGRIPTQQFIGNFKESPNAQLLEFENIVMKIGDDSYPDNFPWQSYDYPRNTLLQGIKFGRNTVTGVVSIMSLLIAQLSQGLSKYRQNSWFNQSMNLEGVGWGSITCSYTAYANSDLNKEVDA</sequence>
<comment type="catalytic activity">
    <reaction evidence="9">
        <text>L-threonyl-[protein] + ATP = O-phospho-L-threonyl-[protein] + ADP + H(+)</text>
        <dbReference type="Rhea" id="RHEA:46608"/>
        <dbReference type="Rhea" id="RHEA-COMP:11060"/>
        <dbReference type="Rhea" id="RHEA-COMP:11605"/>
        <dbReference type="ChEBI" id="CHEBI:15378"/>
        <dbReference type="ChEBI" id="CHEBI:30013"/>
        <dbReference type="ChEBI" id="CHEBI:30616"/>
        <dbReference type="ChEBI" id="CHEBI:61977"/>
        <dbReference type="ChEBI" id="CHEBI:456216"/>
        <dbReference type="EC" id="2.7.11.1"/>
    </reaction>
</comment>
<gene>
    <name evidence="13" type="primary">VvCHDp000712_11</name>
    <name evidence="13" type="ORF">CK203_038607</name>
</gene>
<keyword evidence="2" id="KW-0723">Serine/threonine-protein kinase</keyword>
<feature type="domain" description="Protein kinase" evidence="11">
    <location>
        <begin position="72"/>
        <end position="400"/>
    </location>
</feature>
<keyword evidence="4" id="KW-0808">Transferase</keyword>
<dbReference type="Gene3D" id="1.10.510.10">
    <property type="entry name" value="Transferase(Phosphotransferase) domain 1"/>
    <property type="match status" value="1"/>
</dbReference>
<dbReference type="InterPro" id="IPR000719">
    <property type="entry name" value="Prot_kinase_dom"/>
</dbReference>
<dbReference type="Proteomes" id="UP000288805">
    <property type="component" value="Unassembled WGS sequence"/>
</dbReference>
<evidence type="ECO:0000256" key="9">
    <source>
        <dbReference type="ARBA" id="ARBA00047899"/>
    </source>
</evidence>
<reference evidence="13 14" key="1">
    <citation type="journal article" date="2018" name="PLoS Genet.">
        <title>Population sequencing reveals clonal diversity and ancestral inbreeding in the grapevine cultivar Chardonnay.</title>
        <authorList>
            <person name="Roach M.J."/>
            <person name="Johnson D.L."/>
            <person name="Bohlmann J."/>
            <person name="van Vuuren H.J."/>
            <person name="Jones S.J."/>
            <person name="Pretorius I.S."/>
            <person name="Schmidt S.A."/>
            <person name="Borneman A.R."/>
        </authorList>
    </citation>
    <scope>NUCLEOTIDE SEQUENCE [LARGE SCALE GENOMIC DNA]</scope>
    <source>
        <strain evidence="14">cv. Chardonnay</strain>
        <tissue evidence="13">Leaf</tissue>
    </source>
</reference>
<keyword evidence="7" id="KW-0067">ATP-binding</keyword>
<dbReference type="FunFam" id="1.10.510.10:FF:001023">
    <property type="entry name" value="Os07g0541700 protein"/>
    <property type="match status" value="1"/>
</dbReference>
<dbReference type="InterPro" id="IPR011009">
    <property type="entry name" value="Kinase-like_dom_sf"/>
</dbReference>
<dbReference type="InterPro" id="IPR003609">
    <property type="entry name" value="Pan_app"/>
</dbReference>
<accession>A0A438I405</accession>
<dbReference type="Pfam" id="PF00069">
    <property type="entry name" value="Pkinase"/>
    <property type="match status" value="1"/>
</dbReference>
<dbReference type="EC" id="2.7.11.1" evidence="1"/>
<keyword evidence="6 13" id="KW-0418">Kinase</keyword>
<dbReference type="GO" id="GO:0005524">
    <property type="term" value="F:ATP binding"/>
    <property type="evidence" value="ECO:0007669"/>
    <property type="project" value="UniProtKB-KW"/>
</dbReference>
<keyword evidence="13" id="KW-0430">Lectin</keyword>